<dbReference type="Proteomes" id="UP000268192">
    <property type="component" value="Chromosome"/>
</dbReference>
<keyword evidence="3" id="KW-0804">Transcription</keyword>
<organism evidence="5 6">
    <name type="scientific">Georhizobium profundi</name>
    <dbReference type="NCBI Taxonomy" id="2341112"/>
    <lineage>
        <taxon>Bacteria</taxon>
        <taxon>Pseudomonadati</taxon>
        <taxon>Pseudomonadota</taxon>
        <taxon>Alphaproteobacteria</taxon>
        <taxon>Hyphomicrobiales</taxon>
        <taxon>Rhizobiaceae</taxon>
        <taxon>Georhizobium</taxon>
    </lineage>
</organism>
<dbReference type="PROSITE" id="PS50949">
    <property type="entry name" value="HTH_GNTR"/>
    <property type="match status" value="1"/>
</dbReference>
<evidence type="ECO:0000256" key="1">
    <source>
        <dbReference type="ARBA" id="ARBA00023015"/>
    </source>
</evidence>
<evidence type="ECO:0000313" key="6">
    <source>
        <dbReference type="Proteomes" id="UP000268192"/>
    </source>
</evidence>
<dbReference type="SUPFAM" id="SSF46785">
    <property type="entry name" value="Winged helix' DNA-binding domain"/>
    <property type="match status" value="1"/>
</dbReference>
<dbReference type="GO" id="GO:0003677">
    <property type="term" value="F:DNA binding"/>
    <property type="evidence" value="ECO:0007669"/>
    <property type="project" value="UniProtKB-KW"/>
</dbReference>
<dbReference type="KEGG" id="abaw:D5400_06785"/>
<dbReference type="PANTHER" id="PTHR43537">
    <property type="entry name" value="TRANSCRIPTIONAL REGULATOR, GNTR FAMILY"/>
    <property type="match status" value="1"/>
</dbReference>
<dbReference type="CDD" id="cd07377">
    <property type="entry name" value="WHTH_GntR"/>
    <property type="match status" value="1"/>
</dbReference>
<dbReference type="Gene3D" id="1.10.10.10">
    <property type="entry name" value="Winged helix-like DNA-binding domain superfamily/Winged helix DNA-binding domain"/>
    <property type="match status" value="1"/>
</dbReference>
<keyword evidence="6" id="KW-1185">Reference proteome</keyword>
<dbReference type="Gene3D" id="1.20.120.530">
    <property type="entry name" value="GntR ligand-binding domain-like"/>
    <property type="match status" value="1"/>
</dbReference>
<dbReference type="RefSeq" id="WP_126008866.1">
    <property type="nucleotide sequence ID" value="NZ_CP032509.1"/>
</dbReference>
<dbReference type="OrthoDB" id="9789310at2"/>
<dbReference type="SMART" id="SM00345">
    <property type="entry name" value="HTH_GNTR"/>
    <property type="match status" value="1"/>
</dbReference>
<name>A0A3Q8XMH3_9HYPH</name>
<dbReference type="InterPro" id="IPR011711">
    <property type="entry name" value="GntR_C"/>
</dbReference>
<dbReference type="Pfam" id="PF00392">
    <property type="entry name" value="GntR"/>
    <property type="match status" value="1"/>
</dbReference>
<dbReference type="InterPro" id="IPR000524">
    <property type="entry name" value="Tscrpt_reg_HTH_GntR"/>
</dbReference>
<evidence type="ECO:0000313" key="5">
    <source>
        <dbReference type="EMBL" id="AZN71020.1"/>
    </source>
</evidence>
<feature type="domain" description="HTH gntR-type" evidence="4">
    <location>
        <begin position="6"/>
        <end position="73"/>
    </location>
</feature>
<dbReference type="GO" id="GO:0003700">
    <property type="term" value="F:DNA-binding transcription factor activity"/>
    <property type="evidence" value="ECO:0007669"/>
    <property type="project" value="InterPro"/>
</dbReference>
<dbReference type="InterPro" id="IPR008920">
    <property type="entry name" value="TF_FadR/GntR_C"/>
</dbReference>
<evidence type="ECO:0000256" key="3">
    <source>
        <dbReference type="ARBA" id="ARBA00023163"/>
    </source>
</evidence>
<protein>
    <submittedName>
        <fullName evidence="5">GntR family transcriptional regulator</fullName>
    </submittedName>
</protein>
<dbReference type="AlphaFoldDB" id="A0A3Q8XMH3"/>
<dbReference type="SMART" id="SM00895">
    <property type="entry name" value="FCD"/>
    <property type="match status" value="1"/>
</dbReference>
<dbReference type="InterPro" id="IPR036390">
    <property type="entry name" value="WH_DNA-bd_sf"/>
</dbReference>
<evidence type="ECO:0000256" key="2">
    <source>
        <dbReference type="ARBA" id="ARBA00023125"/>
    </source>
</evidence>
<dbReference type="EMBL" id="CP032509">
    <property type="protein sequence ID" value="AZN71020.1"/>
    <property type="molecule type" value="Genomic_DNA"/>
</dbReference>
<dbReference type="SUPFAM" id="SSF48008">
    <property type="entry name" value="GntR ligand-binding domain-like"/>
    <property type="match status" value="1"/>
</dbReference>
<dbReference type="InterPro" id="IPR036388">
    <property type="entry name" value="WH-like_DNA-bd_sf"/>
</dbReference>
<gene>
    <name evidence="5" type="ORF">D5400_06785</name>
</gene>
<keyword evidence="2" id="KW-0238">DNA-binding</keyword>
<evidence type="ECO:0000259" key="4">
    <source>
        <dbReference type="PROSITE" id="PS50949"/>
    </source>
</evidence>
<dbReference type="PANTHER" id="PTHR43537:SF49">
    <property type="entry name" value="TRANSCRIPTIONAL REGULATORY PROTEIN"/>
    <property type="match status" value="1"/>
</dbReference>
<dbReference type="Pfam" id="PF07729">
    <property type="entry name" value="FCD"/>
    <property type="match status" value="1"/>
</dbReference>
<reference evidence="5 6" key="1">
    <citation type="submission" date="2018-09" db="EMBL/GenBank/DDBJ databases">
        <title>Marinorhizobium profundi gen. nov., sp. nov., isolated from a deep-sea sediment sample from the New Britain Trench and proposal of Marinorhizobiaceae fam. nov. in the order Rhizobiales of the class Alphaproteobacteria.</title>
        <authorList>
            <person name="Cao J."/>
        </authorList>
    </citation>
    <scope>NUCLEOTIDE SEQUENCE [LARGE SCALE GENOMIC DNA]</scope>
    <source>
        <strain evidence="5 6">WS11</strain>
    </source>
</reference>
<keyword evidence="1" id="KW-0805">Transcription regulation</keyword>
<accession>A0A3Q8XMH3</accession>
<sequence length="214" mass="24209">MHMHKNVHSAFIAAELEREIVNQVLPAGSKLDENALAKRFGVSRTPVREALHVVVSRSLAQRVPYRGVIVSEQSSERIGEMFEAMGEIEALCGRLAAERMTVSERAAFETLHLKMQRMAEQRDFQSYDLANTDFHGMIFDGTHNGEVVEIAQALRLKLAPFRSSQFRMTERIARSCAEHDTIVTAILDRNARDAEKALRRHLQSAARAVLDRRN</sequence>
<proteinExistence type="predicted"/>